<dbReference type="GeneID" id="86050810"/>
<dbReference type="InterPro" id="IPR038729">
    <property type="entry name" value="Rad50/SbcC_AAA"/>
</dbReference>
<dbReference type="InterPro" id="IPR025662">
    <property type="entry name" value="Sigma_54_int_dom_ATP-bd_1"/>
</dbReference>
<protein>
    <submittedName>
        <fullName evidence="3">Exonuclease SbcCD, C subunit</fullName>
    </submittedName>
</protein>
<gene>
    <name evidence="3" type="ORF">HMPREF9446_03427</name>
</gene>
<keyword evidence="3" id="KW-0540">Nuclease</keyword>
<proteinExistence type="predicted"/>
<keyword evidence="4" id="KW-1185">Reference proteome</keyword>
<reference evidence="3 4" key="1">
    <citation type="submission" date="2011-02" db="EMBL/GenBank/DDBJ databases">
        <authorList>
            <person name="Weinstock G."/>
            <person name="Sodergren E."/>
            <person name="Clifton S."/>
            <person name="Fulton L."/>
            <person name="Fulton B."/>
            <person name="Courtney L."/>
            <person name="Fronick C."/>
            <person name="Harrison M."/>
            <person name="Strong C."/>
            <person name="Farmer C."/>
            <person name="Delahaunty K."/>
            <person name="Markovic C."/>
            <person name="Hall O."/>
            <person name="Minx P."/>
            <person name="Tomlinson C."/>
            <person name="Mitreva M."/>
            <person name="Hou S."/>
            <person name="Chen J."/>
            <person name="Wollam A."/>
            <person name="Pepin K.H."/>
            <person name="Johnson M."/>
            <person name="Bhonagiri V."/>
            <person name="Zhang X."/>
            <person name="Suruliraj S."/>
            <person name="Warren W."/>
            <person name="Chinwalla A."/>
            <person name="Mardis E.R."/>
            <person name="Wilson R.K."/>
        </authorList>
    </citation>
    <scope>NUCLEOTIDE SEQUENCE [LARGE SCALE GENOMIC DNA]</scope>
    <source>
        <strain evidence="3 4">YIT 12057</strain>
    </source>
</reference>
<dbReference type="Pfam" id="PF13476">
    <property type="entry name" value="AAA_23"/>
    <property type="match status" value="1"/>
</dbReference>
<feature type="coiled-coil region" evidence="1">
    <location>
        <begin position="573"/>
        <end position="607"/>
    </location>
</feature>
<dbReference type="STRING" id="763034.HMPREF9446_03427"/>
<evidence type="ECO:0000256" key="1">
    <source>
        <dbReference type="SAM" id="Coils"/>
    </source>
</evidence>
<dbReference type="EMBL" id="AFBN01000098">
    <property type="protein sequence ID" value="EGF51707.1"/>
    <property type="molecule type" value="Genomic_DNA"/>
</dbReference>
<dbReference type="SUPFAM" id="SSF52540">
    <property type="entry name" value="P-loop containing nucleoside triphosphate hydrolases"/>
    <property type="match status" value="1"/>
</dbReference>
<dbReference type="PROSITE" id="PS00675">
    <property type="entry name" value="SIGMA54_INTERACT_1"/>
    <property type="match status" value="1"/>
</dbReference>
<dbReference type="Pfam" id="PF13558">
    <property type="entry name" value="SbcC_Walker_B"/>
    <property type="match status" value="1"/>
</dbReference>
<evidence type="ECO:0000259" key="2">
    <source>
        <dbReference type="Pfam" id="PF13476"/>
    </source>
</evidence>
<keyword evidence="3" id="KW-0269">Exonuclease</keyword>
<organism evidence="3 4">
    <name type="scientific">Bacteroides fluxus YIT 12057</name>
    <dbReference type="NCBI Taxonomy" id="763034"/>
    <lineage>
        <taxon>Bacteria</taxon>
        <taxon>Pseudomonadati</taxon>
        <taxon>Bacteroidota</taxon>
        <taxon>Bacteroidia</taxon>
        <taxon>Bacteroidales</taxon>
        <taxon>Bacteroidaceae</taxon>
        <taxon>Bacteroides</taxon>
    </lineage>
</organism>
<evidence type="ECO:0000313" key="3">
    <source>
        <dbReference type="EMBL" id="EGF51707.1"/>
    </source>
</evidence>
<keyword evidence="3" id="KW-0378">Hydrolase</keyword>
<accession>F3PXD5</accession>
<comment type="caution">
    <text evidence="3">The sequence shown here is derived from an EMBL/GenBank/DDBJ whole genome shotgun (WGS) entry which is preliminary data.</text>
</comment>
<name>F3PXD5_9BACE</name>
<dbReference type="Proteomes" id="UP000003416">
    <property type="component" value="Unassembled WGS sequence"/>
</dbReference>
<sequence>MKLQKLTLKNLASIEDAVIDFENGPLSEESLFLICGETGAGKTTILDAICLALYNDTPRMDRAASERYKDATQAFSGKKEEILINDNRQLMRRNTCEAWAELDFIGTNDIPYTARWYVARARKKASGALQDVKWTLENRKTHIQLTKKTEIPNEIQNAVGLTFEQFCRTTLLAQGDFTKFLQSKESEKSDILEKLTGTSIYSEIGSRIYAITKEKRMDYEEQNRKLEGIRLLTEEEIAEIHQQIAAQSSEISRFNLQKDIALRKQEWLKKKAELTLLAENQKKAWEEKNALLLSDDFRQKERLINDWHLTSDARSLFASLRKSSTELQQAEEDKKSLETEFILLCKGYAWLEKHRKEQQQELVHVEGYLQKHAPLLPMFEQSQSIIADLQAILSSQSRISKYEKEVTALSSQQPLLEKECTAKEQALQQKRKANSDQQAEIDKQKALLESMHHHVLQEKRNSLEADREKLSKAKTALVLLKEKYSALESAKGQEQSFKEKITACRERQGRLQADFNSKQAAFNDLAQLCEKQKEAVKDWAREARARLSVGDTCPVCGQEVKSLCRDEDFQSILAPLQASLDAKEKEYKAAEQALNANQTELSTYEKLMASSLSATRKAQEGYDHARKDAETQCNLCDIRNISGSTEESLSLLIRANLQDLEQINRKLNEVQSIVNTISALQHRKDELQQEAENARNALSAAEKSLTGLKNSITNKQALVSNETSTAQSILERVSPSILWDGWQREWSTSPASLIERLKQAATLYKQAQNRQAVLETAITLGSKELDNLSAARENICSAFPEWNLIPTGEVQETRNPETAWNSLNVRATGLKQNILSARRTVADLSDKLSRFYAGHPGFDEAYISRLSVYTNEQIEHLRTGLQQLKEEVVALQTAYRLTSEQTETHLRLKPEMGEEDTAESLEAQATAWEQRIAEGNRSIGQLQASLQQHRQNVALIKDEKDRANRLREIYLKWDRLCKHFGDEKGKNFRNIAQSFVLKELLNGANFYLQRLTDRYELECQAGSLTILLRDFYQGGTARPACTLSGGESFVISLSLALGLSSLSRQSLSVNTLFIDEGFGTLSSDYLNTVMDTLEKLHQMGGKKVGIISHVEGLKERIKTQIQVKRVDYSRSEIITVKML</sequence>
<dbReference type="RefSeq" id="WP_009126641.1">
    <property type="nucleotide sequence ID" value="NZ_GL882691.1"/>
</dbReference>
<dbReference type="InterPro" id="IPR027417">
    <property type="entry name" value="P-loop_NTPase"/>
</dbReference>
<dbReference type="PANTHER" id="PTHR32114:SF2">
    <property type="entry name" value="ABC TRANSPORTER ABCH.3"/>
    <property type="match status" value="1"/>
</dbReference>
<dbReference type="eggNOG" id="COG0419">
    <property type="taxonomic scope" value="Bacteria"/>
</dbReference>
<dbReference type="GO" id="GO:0004527">
    <property type="term" value="F:exonuclease activity"/>
    <property type="evidence" value="ECO:0007669"/>
    <property type="project" value="UniProtKB-KW"/>
</dbReference>
<keyword evidence="1" id="KW-0175">Coiled coil</keyword>
<dbReference type="AlphaFoldDB" id="F3PXD5"/>
<dbReference type="GO" id="GO:0016887">
    <property type="term" value="F:ATP hydrolysis activity"/>
    <property type="evidence" value="ECO:0007669"/>
    <property type="project" value="InterPro"/>
</dbReference>
<feature type="domain" description="Rad50/SbcC-type AAA" evidence="2">
    <location>
        <begin position="5"/>
        <end position="245"/>
    </location>
</feature>
<feature type="coiled-coil region" evidence="1">
    <location>
        <begin position="874"/>
        <end position="966"/>
    </location>
</feature>
<dbReference type="PANTHER" id="PTHR32114">
    <property type="entry name" value="ABC TRANSPORTER ABCH.3"/>
    <property type="match status" value="1"/>
</dbReference>
<dbReference type="HOGENOM" id="CLU_004785_1_1_10"/>
<dbReference type="GO" id="GO:0006302">
    <property type="term" value="P:double-strand break repair"/>
    <property type="evidence" value="ECO:0007669"/>
    <property type="project" value="InterPro"/>
</dbReference>
<dbReference type="Gene3D" id="3.40.50.300">
    <property type="entry name" value="P-loop containing nucleotide triphosphate hydrolases"/>
    <property type="match status" value="2"/>
</dbReference>
<evidence type="ECO:0000313" key="4">
    <source>
        <dbReference type="Proteomes" id="UP000003416"/>
    </source>
</evidence>
<dbReference type="SUPFAM" id="SSF75712">
    <property type="entry name" value="Rad50 coiled-coil Zn hook"/>
    <property type="match status" value="1"/>
</dbReference>
<feature type="coiled-coil region" evidence="1">
    <location>
        <begin position="427"/>
        <end position="490"/>
    </location>
</feature>
<feature type="coiled-coil region" evidence="1">
    <location>
        <begin position="670"/>
        <end position="711"/>
    </location>
</feature>